<dbReference type="EMBL" id="HBUE01202860">
    <property type="protein sequence ID" value="CAG6530704.1"/>
    <property type="molecule type" value="Transcribed_RNA"/>
</dbReference>
<name>A0A8D8H9C7_CULPI</name>
<accession>A0A8D8H9C7</accession>
<dbReference type="EMBL" id="HBUE01309049">
    <property type="protein sequence ID" value="CAG6582538.1"/>
    <property type="molecule type" value="Transcribed_RNA"/>
</dbReference>
<dbReference type="EMBL" id="HBUE01083383">
    <property type="protein sequence ID" value="CAG6478570.1"/>
    <property type="molecule type" value="Transcribed_RNA"/>
</dbReference>
<dbReference type="AlphaFoldDB" id="A0A8D8H9C7"/>
<dbReference type="EMBL" id="HBUE01083384">
    <property type="protein sequence ID" value="CAG6478571.1"/>
    <property type="molecule type" value="Transcribed_RNA"/>
</dbReference>
<dbReference type="EMBL" id="HBUE01309047">
    <property type="protein sequence ID" value="CAG6582537.1"/>
    <property type="molecule type" value="Transcribed_RNA"/>
</dbReference>
<proteinExistence type="predicted"/>
<organism evidence="1">
    <name type="scientific">Culex pipiens</name>
    <name type="common">House mosquito</name>
    <dbReference type="NCBI Taxonomy" id="7175"/>
    <lineage>
        <taxon>Eukaryota</taxon>
        <taxon>Metazoa</taxon>
        <taxon>Ecdysozoa</taxon>
        <taxon>Arthropoda</taxon>
        <taxon>Hexapoda</taxon>
        <taxon>Insecta</taxon>
        <taxon>Pterygota</taxon>
        <taxon>Neoptera</taxon>
        <taxon>Endopterygota</taxon>
        <taxon>Diptera</taxon>
        <taxon>Nematocera</taxon>
        <taxon>Culicoidea</taxon>
        <taxon>Culicidae</taxon>
        <taxon>Culicinae</taxon>
        <taxon>Culicini</taxon>
        <taxon>Culex</taxon>
        <taxon>Culex</taxon>
    </lineage>
</organism>
<reference evidence="1" key="1">
    <citation type="submission" date="2021-05" db="EMBL/GenBank/DDBJ databases">
        <authorList>
            <person name="Alioto T."/>
            <person name="Alioto T."/>
            <person name="Gomez Garrido J."/>
        </authorList>
    </citation>
    <scope>NUCLEOTIDE SEQUENCE</scope>
</reference>
<dbReference type="EMBL" id="HBUE01202862">
    <property type="protein sequence ID" value="CAG6530705.1"/>
    <property type="molecule type" value="Transcribed_RNA"/>
</dbReference>
<evidence type="ECO:0000313" key="1">
    <source>
        <dbReference type="EMBL" id="CAG6530705.1"/>
    </source>
</evidence>
<sequence>MNEVNINGMVGISQNLHQPLLGRITCIFTNIFSHRAEQGVPLCSRFSRIAEIQRTVIDVQQLVSGFLLKLWKAINQLVCSTELPQHISPTLKALFPHGKHRVPRIRVHSKPFYCNGNFRVSV</sequence>
<protein>
    <submittedName>
        <fullName evidence="1">(northern house mosquito) hypothetical protein</fullName>
    </submittedName>
</protein>